<organism evidence="3 4">
    <name type="scientific">Prorocentrum cordatum</name>
    <dbReference type="NCBI Taxonomy" id="2364126"/>
    <lineage>
        <taxon>Eukaryota</taxon>
        <taxon>Sar</taxon>
        <taxon>Alveolata</taxon>
        <taxon>Dinophyceae</taxon>
        <taxon>Prorocentrales</taxon>
        <taxon>Prorocentraceae</taxon>
        <taxon>Prorocentrum</taxon>
    </lineage>
</organism>
<dbReference type="EMBL" id="CAUYUJ010014628">
    <property type="protein sequence ID" value="CAK0844069.1"/>
    <property type="molecule type" value="Genomic_DNA"/>
</dbReference>
<feature type="region of interest" description="Disordered" evidence="1">
    <location>
        <begin position="1"/>
        <end position="44"/>
    </location>
</feature>
<protein>
    <recommendedName>
        <fullName evidence="2">OTU domain-containing protein</fullName>
    </recommendedName>
</protein>
<dbReference type="PANTHER" id="PTHR12419">
    <property type="entry name" value="OTU DOMAIN CONTAINING PROTEIN"/>
    <property type="match status" value="1"/>
</dbReference>
<dbReference type="InterPro" id="IPR003323">
    <property type="entry name" value="OTU_dom"/>
</dbReference>
<evidence type="ECO:0000259" key="2">
    <source>
        <dbReference type="PROSITE" id="PS50802"/>
    </source>
</evidence>
<sequence>MVDSDDEWALSVRRSSTWSAGARSSARSSVSEEAASAPAAEPGALSHLPLGRRACLGRSGLGWQLPRGFTTGSRNRDMRGAEPVRLPNTVSPACGIPTDLFKSKAKKKAKPVNLNAERPAEVPKVTPVVRKAPAEGFGVSAGETWEKEIRRDRELLKACGLWIKDVEADGACLFRAFADQLGGDPEEHAAFREGCVDFMEANRGDFEPFLEEEFEQYCAQMRLPTTWGGHVEVQALARCHGVNAIIYRPSEAGGPEGLAGTAVENLTADEEETRCVQLSYHPTHHAGQHYNSVRCSEDEGAGPAATMGLAELKRRVQEKLQGGA</sequence>
<evidence type="ECO:0000313" key="4">
    <source>
        <dbReference type="Proteomes" id="UP001189429"/>
    </source>
</evidence>
<dbReference type="Gene3D" id="3.90.70.80">
    <property type="match status" value="1"/>
</dbReference>
<proteinExistence type="predicted"/>
<dbReference type="PANTHER" id="PTHR12419:SF7">
    <property type="entry name" value="OTU DOMAIN-CONTAINING PROTEIN 3"/>
    <property type="match status" value="1"/>
</dbReference>
<dbReference type="InterPro" id="IPR038765">
    <property type="entry name" value="Papain-like_cys_pep_sf"/>
</dbReference>
<keyword evidence="4" id="KW-1185">Reference proteome</keyword>
<dbReference type="Proteomes" id="UP001189429">
    <property type="component" value="Unassembled WGS sequence"/>
</dbReference>
<accession>A0ABN9TE72</accession>
<dbReference type="PROSITE" id="PS50802">
    <property type="entry name" value="OTU"/>
    <property type="match status" value="1"/>
</dbReference>
<comment type="caution">
    <text evidence="3">The sequence shown here is derived from an EMBL/GenBank/DDBJ whole genome shotgun (WGS) entry which is preliminary data.</text>
</comment>
<name>A0ABN9TE72_9DINO</name>
<gene>
    <name evidence="3" type="ORF">PCOR1329_LOCUS38240</name>
</gene>
<feature type="compositionally biased region" description="Low complexity" evidence="1">
    <location>
        <begin position="13"/>
        <end position="44"/>
    </location>
</feature>
<dbReference type="Pfam" id="PF02338">
    <property type="entry name" value="OTU"/>
    <property type="match status" value="1"/>
</dbReference>
<dbReference type="SUPFAM" id="SSF54001">
    <property type="entry name" value="Cysteine proteinases"/>
    <property type="match status" value="1"/>
</dbReference>
<evidence type="ECO:0000256" key="1">
    <source>
        <dbReference type="SAM" id="MobiDB-lite"/>
    </source>
</evidence>
<reference evidence="3" key="1">
    <citation type="submission" date="2023-10" db="EMBL/GenBank/DDBJ databases">
        <authorList>
            <person name="Chen Y."/>
            <person name="Shah S."/>
            <person name="Dougan E. K."/>
            <person name="Thang M."/>
            <person name="Chan C."/>
        </authorList>
    </citation>
    <scope>NUCLEOTIDE SEQUENCE [LARGE SCALE GENOMIC DNA]</scope>
</reference>
<dbReference type="CDD" id="cd22771">
    <property type="entry name" value="OTU_plant_OTU7-like"/>
    <property type="match status" value="1"/>
</dbReference>
<feature type="domain" description="OTU" evidence="2">
    <location>
        <begin position="161"/>
        <end position="296"/>
    </location>
</feature>
<evidence type="ECO:0000313" key="3">
    <source>
        <dbReference type="EMBL" id="CAK0844069.1"/>
    </source>
</evidence>
<dbReference type="InterPro" id="IPR050704">
    <property type="entry name" value="Peptidase_C85-like"/>
</dbReference>
<feature type="region of interest" description="Disordered" evidence="1">
    <location>
        <begin position="66"/>
        <end position="86"/>
    </location>
</feature>